<keyword evidence="9 13" id="KW-1133">Transmembrane helix</keyword>
<dbReference type="STRING" id="4565.A0A3B6PW28"/>
<dbReference type="PANTHER" id="PTHR47974">
    <property type="entry name" value="OS07G0415500 PROTEIN"/>
    <property type="match status" value="1"/>
</dbReference>
<name>A0A3B6PW28_WHEAT</name>
<dbReference type="Proteomes" id="UP000019116">
    <property type="component" value="Chromosome 6B"/>
</dbReference>
<evidence type="ECO:0000256" key="8">
    <source>
        <dbReference type="ARBA" id="ARBA00022840"/>
    </source>
</evidence>
<comment type="similarity">
    <text evidence="12">Belongs to the protein kinase superfamily.</text>
</comment>
<dbReference type="Gene3D" id="3.30.200.20">
    <property type="entry name" value="Phosphorylase Kinase, domain 1"/>
    <property type="match status" value="1"/>
</dbReference>
<dbReference type="InterPro" id="IPR008271">
    <property type="entry name" value="Ser/Thr_kinase_AS"/>
</dbReference>
<dbReference type="InterPro" id="IPR000719">
    <property type="entry name" value="Prot_kinase_dom"/>
</dbReference>
<dbReference type="InterPro" id="IPR017441">
    <property type="entry name" value="Protein_kinase_ATP_BS"/>
</dbReference>
<protein>
    <recommendedName>
        <fullName evidence="14">Protein kinase domain-containing protein</fullName>
    </recommendedName>
</protein>
<evidence type="ECO:0000256" key="9">
    <source>
        <dbReference type="ARBA" id="ARBA00022989"/>
    </source>
</evidence>
<dbReference type="PROSITE" id="PS00108">
    <property type="entry name" value="PROTEIN_KINASE_ST"/>
    <property type="match status" value="1"/>
</dbReference>
<feature type="transmembrane region" description="Helical" evidence="13">
    <location>
        <begin position="18"/>
        <end position="37"/>
    </location>
</feature>
<dbReference type="InterPro" id="IPR001245">
    <property type="entry name" value="Ser-Thr/Tyr_kinase_cat_dom"/>
</dbReference>
<evidence type="ECO:0000256" key="6">
    <source>
        <dbReference type="ARBA" id="ARBA00022741"/>
    </source>
</evidence>
<dbReference type="OrthoDB" id="4062651at2759"/>
<feature type="domain" description="Protein kinase" evidence="14">
    <location>
        <begin position="94"/>
        <end position="386"/>
    </location>
</feature>
<keyword evidence="3" id="KW-0808">Transferase</keyword>
<dbReference type="SMART" id="SM00220">
    <property type="entry name" value="S_TKc"/>
    <property type="match status" value="1"/>
</dbReference>
<dbReference type="AlphaFoldDB" id="A0A3B6PW28"/>
<keyword evidence="6 11" id="KW-0547">Nucleotide-binding</keyword>
<dbReference type="GO" id="GO:0016020">
    <property type="term" value="C:membrane"/>
    <property type="evidence" value="ECO:0007669"/>
    <property type="project" value="UniProtKB-SubCell"/>
</dbReference>
<keyword evidence="10 13" id="KW-0472">Membrane</keyword>
<accession>A0A3B6PW28</accession>
<evidence type="ECO:0000256" key="1">
    <source>
        <dbReference type="ARBA" id="ARBA00004167"/>
    </source>
</evidence>
<dbReference type="EnsemblPlants" id="TraesCS6B02G470600.1">
    <property type="protein sequence ID" value="TraesCS6B02G470600.1"/>
    <property type="gene ID" value="TraesCS6B02G470600"/>
</dbReference>
<evidence type="ECO:0000313" key="16">
    <source>
        <dbReference type="Proteomes" id="UP000019116"/>
    </source>
</evidence>
<reference evidence="15" key="2">
    <citation type="submission" date="2018-10" db="UniProtKB">
        <authorList>
            <consortium name="EnsemblPlants"/>
        </authorList>
    </citation>
    <scope>IDENTIFICATION</scope>
</reference>
<reference evidence="15" key="1">
    <citation type="submission" date="2018-08" db="EMBL/GenBank/DDBJ databases">
        <authorList>
            <person name="Rossello M."/>
        </authorList>
    </citation>
    <scope>NUCLEOTIDE SEQUENCE [LARGE SCALE GENOMIC DNA]</scope>
    <source>
        <strain evidence="15">cv. Chinese Spring</strain>
    </source>
</reference>
<evidence type="ECO:0000256" key="7">
    <source>
        <dbReference type="ARBA" id="ARBA00022777"/>
    </source>
</evidence>
<organism evidence="15">
    <name type="scientific">Triticum aestivum</name>
    <name type="common">Wheat</name>
    <dbReference type="NCBI Taxonomy" id="4565"/>
    <lineage>
        <taxon>Eukaryota</taxon>
        <taxon>Viridiplantae</taxon>
        <taxon>Streptophyta</taxon>
        <taxon>Embryophyta</taxon>
        <taxon>Tracheophyta</taxon>
        <taxon>Spermatophyta</taxon>
        <taxon>Magnoliopsida</taxon>
        <taxon>Liliopsida</taxon>
        <taxon>Poales</taxon>
        <taxon>Poaceae</taxon>
        <taxon>BOP clade</taxon>
        <taxon>Pooideae</taxon>
        <taxon>Triticodae</taxon>
        <taxon>Triticeae</taxon>
        <taxon>Triticinae</taxon>
        <taxon>Triticum</taxon>
    </lineage>
</organism>
<sequence length="416" mass="45655">MQIGSTSTCISGPCPKGLLSHGSLVVLPLSLLIAMVVRYRCIKRRIAIESAADQHYTVVSDQVMMNATVERFVLEMADEKPIRFTPEQLAGYTRNYSARLGAGGFGTVYRGELPNGLAVAVKLLHPGLDTKTSEEQFMAEMGTIGRTHHINLVRLYGFCFDADSTRALVYEFMDHGSLDDYLSSARRDGGVSMPTVAAVATGVARGLRYLHEECQHKIVHQDIKPGNVLLGGAALTPKLANFGLARLVNRADTHVSLSHGGGTPGYAAPEVWLELRITEKCDVYSFGMLLLKILEHASNHDADAAPESSRQWFPMAAWTRYEAGELMELVVSTIHQDPRCRELAEMMIKVAFWCAQQRPSERPSMSAVVKMLEGETEIAPPPNPFQYLMGMEPPAANLRTTMASSSVTTSNHIISF</sequence>
<dbReference type="PROSITE" id="PS50011">
    <property type="entry name" value="PROTEIN_KINASE_DOM"/>
    <property type="match status" value="1"/>
</dbReference>
<feature type="binding site" evidence="11">
    <location>
        <position position="122"/>
    </location>
    <ligand>
        <name>ATP</name>
        <dbReference type="ChEBI" id="CHEBI:30616"/>
    </ligand>
</feature>
<proteinExistence type="inferred from homology"/>
<evidence type="ECO:0000256" key="4">
    <source>
        <dbReference type="ARBA" id="ARBA00022692"/>
    </source>
</evidence>
<evidence type="ECO:0000256" key="13">
    <source>
        <dbReference type="SAM" id="Phobius"/>
    </source>
</evidence>
<evidence type="ECO:0000256" key="10">
    <source>
        <dbReference type="ARBA" id="ARBA00023136"/>
    </source>
</evidence>
<evidence type="ECO:0000256" key="12">
    <source>
        <dbReference type="RuleBase" id="RU000304"/>
    </source>
</evidence>
<dbReference type="SUPFAM" id="SSF56112">
    <property type="entry name" value="Protein kinase-like (PK-like)"/>
    <property type="match status" value="1"/>
</dbReference>
<dbReference type="SMR" id="A0A3B6PW28"/>
<dbReference type="GO" id="GO:0005524">
    <property type="term" value="F:ATP binding"/>
    <property type="evidence" value="ECO:0007669"/>
    <property type="project" value="UniProtKB-UniRule"/>
</dbReference>
<evidence type="ECO:0000256" key="2">
    <source>
        <dbReference type="ARBA" id="ARBA00022527"/>
    </source>
</evidence>
<keyword evidence="16" id="KW-1185">Reference proteome</keyword>
<evidence type="ECO:0000256" key="5">
    <source>
        <dbReference type="ARBA" id="ARBA00022729"/>
    </source>
</evidence>
<keyword evidence="2 12" id="KW-0723">Serine/threonine-protein kinase</keyword>
<evidence type="ECO:0000313" key="15">
    <source>
        <dbReference type="EnsemblPlants" id="TraesCS6B02G470600.1"/>
    </source>
</evidence>
<keyword evidence="5" id="KW-0732">Signal</keyword>
<keyword evidence="4 13" id="KW-0812">Transmembrane</keyword>
<keyword evidence="7" id="KW-0418">Kinase</keyword>
<dbReference type="Gene3D" id="1.10.510.10">
    <property type="entry name" value="Transferase(Phosphotransferase) domain 1"/>
    <property type="match status" value="1"/>
</dbReference>
<dbReference type="Pfam" id="PF07714">
    <property type="entry name" value="PK_Tyr_Ser-Thr"/>
    <property type="match status" value="1"/>
</dbReference>
<evidence type="ECO:0000259" key="14">
    <source>
        <dbReference type="PROSITE" id="PS50011"/>
    </source>
</evidence>
<dbReference type="GO" id="GO:0004674">
    <property type="term" value="F:protein serine/threonine kinase activity"/>
    <property type="evidence" value="ECO:0007669"/>
    <property type="project" value="UniProtKB-KW"/>
</dbReference>
<dbReference type="PROSITE" id="PS00107">
    <property type="entry name" value="PROTEIN_KINASE_ATP"/>
    <property type="match status" value="1"/>
</dbReference>
<dbReference type="InterPro" id="IPR011009">
    <property type="entry name" value="Kinase-like_dom_sf"/>
</dbReference>
<evidence type="ECO:0000256" key="11">
    <source>
        <dbReference type="PROSITE-ProRule" id="PRU10141"/>
    </source>
</evidence>
<dbReference type="OMA" id="YLMGMEP"/>
<dbReference type="Gramene" id="TraesCS6B02G470600.1">
    <property type="protein sequence ID" value="TraesCS6B02G470600.1"/>
    <property type="gene ID" value="TraesCS6B02G470600"/>
</dbReference>
<dbReference type="Gramene" id="TraesCS6B03G1305400.1">
    <property type="protein sequence ID" value="TraesCS6B03G1305400.1.CDS"/>
    <property type="gene ID" value="TraesCS6B03G1305400"/>
</dbReference>
<evidence type="ECO:0000256" key="3">
    <source>
        <dbReference type="ARBA" id="ARBA00022679"/>
    </source>
</evidence>
<dbReference type="PANTHER" id="PTHR47974:SF23">
    <property type="entry name" value="RECEPTOR-LIKE SERINE_THREONINE-PROTEIN KINASE"/>
    <property type="match status" value="1"/>
</dbReference>
<comment type="subcellular location">
    <subcellularLocation>
        <location evidence="1">Membrane</location>
        <topology evidence="1">Single-pass membrane protein</topology>
    </subcellularLocation>
</comment>
<keyword evidence="8 11" id="KW-0067">ATP-binding</keyword>